<sequence>MPISIPGNTIKILAQLRLPTNSSIVDRIFHASTGLIGAHRFFFHPPNRAR</sequence>
<organism evidence="1 2">
    <name type="scientific">Puccinia graminis f. sp. tritici</name>
    <dbReference type="NCBI Taxonomy" id="56615"/>
    <lineage>
        <taxon>Eukaryota</taxon>
        <taxon>Fungi</taxon>
        <taxon>Dikarya</taxon>
        <taxon>Basidiomycota</taxon>
        <taxon>Pucciniomycotina</taxon>
        <taxon>Pucciniomycetes</taxon>
        <taxon>Pucciniales</taxon>
        <taxon>Pucciniaceae</taxon>
        <taxon>Puccinia</taxon>
    </lineage>
</organism>
<dbReference type="Proteomes" id="UP000325313">
    <property type="component" value="Unassembled WGS sequence"/>
</dbReference>
<dbReference type="AlphaFoldDB" id="A0A5B0P3Q3"/>
<name>A0A5B0P3Q3_PUCGR</name>
<dbReference type="EMBL" id="VDEP01000371">
    <property type="protein sequence ID" value="KAA1095783.1"/>
    <property type="molecule type" value="Genomic_DNA"/>
</dbReference>
<evidence type="ECO:0000313" key="2">
    <source>
        <dbReference type="Proteomes" id="UP000325313"/>
    </source>
</evidence>
<protein>
    <submittedName>
        <fullName evidence="1">Uncharacterized protein</fullName>
    </submittedName>
</protein>
<accession>A0A5B0P3Q3</accession>
<evidence type="ECO:0000313" key="1">
    <source>
        <dbReference type="EMBL" id="KAA1095783.1"/>
    </source>
</evidence>
<gene>
    <name evidence="1" type="ORF">PGTUg99_030352</name>
</gene>
<proteinExistence type="predicted"/>
<comment type="caution">
    <text evidence="1">The sequence shown here is derived from an EMBL/GenBank/DDBJ whole genome shotgun (WGS) entry which is preliminary data.</text>
</comment>
<reference evidence="1 2" key="1">
    <citation type="submission" date="2019-05" db="EMBL/GenBank/DDBJ databases">
        <title>Emergence of the Ug99 lineage of the wheat stem rust pathogen through somatic hybridization.</title>
        <authorList>
            <person name="Li F."/>
            <person name="Upadhyaya N.M."/>
            <person name="Sperschneider J."/>
            <person name="Matny O."/>
            <person name="Nguyen-Phuc H."/>
            <person name="Mago R."/>
            <person name="Raley C."/>
            <person name="Miller M.E."/>
            <person name="Silverstein K.A.T."/>
            <person name="Henningsen E."/>
            <person name="Hirsch C.D."/>
            <person name="Visser B."/>
            <person name="Pretorius Z.A."/>
            <person name="Steffenson B.J."/>
            <person name="Schwessinger B."/>
            <person name="Dodds P.N."/>
            <person name="Figueroa M."/>
        </authorList>
    </citation>
    <scope>NUCLEOTIDE SEQUENCE [LARGE SCALE GENOMIC DNA]</scope>
    <source>
        <strain evidence="1 2">Ug99</strain>
    </source>
</reference>